<dbReference type="Pfam" id="PF01555">
    <property type="entry name" value="N6_N4_Mtase"/>
    <property type="match status" value="1"/>
</dbReference>
<evidence type="ECO:0000256" key="3">
    <source>
        <dbReference type="ARBA" id="ARBA00022679"/>
    </source>
</evidence>
<dbReference type="PROSITE" id="PS00092">
    <property type="entry name" value="N6_MTASE"/>
    <property type="match status" value="1"/>
</dbReference>
<dbReference type="InterPro" id="IPR029063">
    <property type="entry name" value="SAM-dependent_MTases_sf"/>
</dbReference>
<keyword evidence="3" id="KW-0808">Transferase</keyword>
<dbReference type="CDD" id="cd02440">
    <property type="entry name" value="AdoMet_MTases"/>
    <property type="match status" value="1"/>
</dbReference>
<accession>A0A0F9IYU7</accession>
<dbReference type="GO" id="GO:0003677">
    <property type="term" value="F:DNA binding"/>
    <property type="evidence" value="ECO:0007669"/>
    <property type="project" value="InterPro"/>
</dbReference>
<proteinExistence type="inferred from homology"/>
<reference evidence="6" key="1">
    <citation type="journal article" date="2015" name="Nature">
        <title>Complex archaea that bridge the gap between prokaryotes and eukaryotes.</title>
        <authorList>
            <person name="Spang A."/>
            <person name="Saw J.H."/>
            <person name="Jorgensen S.L."/>
            <person name="Zaremba-Niedzwiedzka K."/>
            <person name="Martijn J."/>
            <person name="Lind A.E."/>
            <person name="van Eijk R."/>
            <person name="Schleper C."/>
            <person name="Guy L."/>
            <person name="Ettema T.J."/>
        </authorList>
    </citation>
    <scope>NUCLEOTIDE SEQUENCE</scope>
</reference>
<protein>
    <recommendedName>
        <fullName evidence="5">DNA methylase N-4/N-6 domain-containing protein</fullName>
    </recommendedName>
</protein>
<keyword evidence="4" id="KW-0949">S-adenosyl-L-methionine</keyword>
<organism evidence="6">
    <name type="scientific">marine sediment metagenome</name>
    <dbReference type="NCBI Taxonomy" id="412755"/>
    <lineage>
        <taxon>unclassified sequences</taxon>
        <taxon>metagenomes</taxon>
        <taxon>ecological metagenomes</taxon>
    </lineage>
</organism>
<dbReference type="InterPro" id="IPR002295">
    <property type="entry name" value="N4/N6-MTase_EcoPI_Mod-like"/>
</dbReference>
<sequence length="181" mass="20690">MLNLGGKAVPNKCKGDSFELLPELEDKSFDLVLTDPPYDLDCTQQIDLHKQFVRLSRTGVIVFSPPENPWPIAANQYLFWIKPISTKNTSKRYSRFVEMIFLYGDLKWNHDRHWSQYTNVFNDLVDNSKLHSHRKPPSLIERLVLNHSDPGDLILDPFAGSGVVADVCKATDRLSYSIDIA</sequence>
<feature type="domain" description="DNA methylase N-4/N-6" evidence="5">
    <location>
        <begin position="114"/>
        <end position="180"/>
    </location>
</feature>
<evidence type="ECO:0000256" key="2">
    <source>
        <dbReference type="ARBA" id="ARBA00022603"/>
    </source>
</evidence>
<dbReference type="GO" id="GO:0032259">
    <property type="term" value="P:methylation"/>
    <property type="evidence" value="ECO:0007669"/>
    <property type="project" value="UniProtKB-KW"/>
</dbReference>
<dbReference type="InterPro" id="IPR002052">
    <property type="entry name" value="DNA_methylase_N6_adenine_CS"/>
</dbReference>
<evidence type="ECO:0000259" key="5">
    <source>
        <dbReference type="Pfam" id="PF01555"/>
    </source>
</evidence>
<evidence type="ECO:0000313" key="6">
    <source>
        <dbReference type="EMBL" id="KKM62594.1"/>
    </source>
</evidence>
<gene>
    <name evidence="6" type="ORF">LCGC14_1520120</name>
</gene>
<evidence type="ECO:0000256" key="4">
    <source>
        <dbReference type="ARBA" id="ARBA00022691"/>
    </source>
</evidence>
<dbReference type="InterPro" id="IPR002941">
    <property type="entry name" value="DNA_methylase_N4/N6"/>
</dbReference>
<name>A0A0F9IYU7_9ZZZZ</name>
<dbReference type="SUPFAM" id="SSF53335">
    <property type="entry name" value="S-adenosyl-L-methionine-dependent methyltransferases"/>
    <property type="match status" value="1"/>
</dbReference>
<comment type="caution">
    <text evidence="6">The sequence shown here is derived from an EMBL/GenBank/DDBJ whole genome shotgun (WGS) entry which is preliminary data.</text>
</comment>
<comment type="similarity">
    <text evidence="1">Belongs to the N(4)/N(6)-methyltransferase family.</text>
</comment>
<keyword evidence="2" id="KW-0489">Methyltransferase</keyword>
<dbReference type="EMBL" id="LAZR01011262">
    <property type="protein sequence ID" value="KKM62594.1"/>
    <property type="molecule type" value="Genomic_DNA"/>
</dbReference>
<dbReference type="PRINTS" id="PR00506">
    <property type="entry name" value="D21N6MTFRASE"/>
</dbReference>
<dbReference type="Gene3D" id="3.40.50.150">
    <property type="entry name" value="Vaccinia Virus protein VP39"/>
    <property type="match status" value="2"/>
</dbReference>
<dbReference type="AlphaFoldDB" id="A0A0F9IYU7"/>
<evidence type="ECO:0000256" key="1">
    <source>
        <dbReference type="ARBA" id="ARBA00006594"/>
    </source>
</evidence>
<dbReference type="GO" id="GO:0008170">
    <property type="term" value="F:N-methyltransferase activity"/>
    <property type="evidence" value="ECO:0007669"/>
    <property type="project" value="InterPro"/>
</dbReference>